<feature type="coiled-coil region" evidence="1">
    <location>
        <begin position="121"/>
        <end position="152"/>
    </location>
</feature>
<protein>
    <submittedName>
        <fullName evidence="2">Uncharacterized protein</fullName>
    </submittedName>
</protein>
<sequence length="219" mass="23796">PAGGAPAGGGGGGEWWGCARSAGEKSGLDVGSSFDGVVDCFLITFVVLHMQAHWLEKVLSEESGLFDTSFPRGLSHGDVLSADTNYPLGKWTKLALMEYPRVWLLFRLPQTIPLLCVSVGIELTRRKNVELMNAHRRQEQRLSLEAKIATNERGSCITASSVHWPSGHLAPDDENISTTFNTSTCHSGDANFSSKVCRCEGEPLSSHGGSWQPKVRDVR</sequence>
<evidence type="ECO:0000313" key="2">
    <source>
        <dbReference type="EMBL" id="JAP39843.1"/>
    </source>
</evidence>
<name>A0A0X3NK40_SCHSO</name>
<reference evidence="2" key="1">
    <citation type="submission" date="2016-01" db="EMBL/GenBank/DDBJ databases">
        <title>Reference transcriptome for the parasite Schistocephalus solidus: insights into the molecular evolution of parasitism.</title>
        <authorList>
            <person name="Hebert F.O."/>
            <person name="Grambauer S."/>
            <person name="Barber I."/>
            <person name="Landry C.R."/>
            <person name="Aubin-Horth N."/>
        </authorList>
    </citation>
    <scope>NUCLEOTIDE SEQUENCE</scope>
</reference>
<keyword evidence="1" id="KW-0175">Coiled coil</keyword>
<dbReference type="EMBL" id="GEEE01023382">
    <property type="protein sequence ID" value="JAP39843.1"/>
    <property type="molecule type" value="Transcribed_RNA"/>
</dbReference>
<organism evidence="2">
    <name type="scientific">Schistocephalus solidus</name>
    <name type="common">Tapeworm</name>
    <dbReference type="NCBI Taxonomy" id="70667"/>
    <lineage>
        <taxon>Eukaryota</taxon>
        <taxon>Metazoa</taxon>
        <taxon>Spiralia</taxon>
        <taxon>Lophotrochozoa</taxon>
        <taxon>Platyhelminthes</taxon>
        <taxon>Cestoda</taxon>
        <taxon>Eucestoda</taxon>
        <taxon>Diphyllobothriidea</taxon>
        <taxon>Diphyllobothriidae</taxon>
        <taxon>Schistocephalus</taxon>
    </lineage>
</organism>
<accession>A0A0X3NK40</accession>
<feature type="non-terminal residue" evidence="2">
    <location>
        <position position="1"/>
    </location>
</feature>
<proteinExistence type="predicted"/>
<evidence type="ECO:0000256" key="1">
    <source>
        <dbReference type="SAM" id="Coils"/>
    </source>
</evidence>
<dbReference type="AlphaFoldDB" id="A0A0X3NK40"/>
<gene>
    <name evidence="2" type="ORF">TR155861</name>
</gene>